<dbReference type="Proteomes" id="UP000288429">
    <property type="component" value="Unassembled WGS sequence"/>
</dbReference>
<dbReference type="SUPFAM" id="SSF82199">
    <property type="entry name" value="SET domain"/>
    <property type="match status" value="1"/>
</dbReference>
<evidence type="ECO:0000313" key="2">
    <source>
        <dbReference type="EMBL" id="RSM20395.1"/>
    </source>
</evidence>
<dbReference type="InterPro" id="IPR046341">
    <property type="entry name" value="SET_dom_sf"/>
</dbReference>
<proteinExistence type="predicted"/>
<sequence>MEPMEIRDNSRPKVRCNICGAELRPGKDNMRRHVEDVHVGTKHPVLAEGIATMRACTAKRLQRRELLRNKPEHDFDVSLARDYALSFPAKVRHAGGYFTRGVLARTGPLTREGPVFRQGIPEVFAKDGAIRRQYGWIKKGIETPFDRKETKDRTRRRRKCNIEMPEPFRNQKWIEGSPSGFTEIGANMWTPGKYPGWDTTVNPTSIQASSIQCQLCTERVCDCIVRKVVKATPKIVPTAEMGDGVVATIDYQPNDLMGELTGELAPPDTHQDGWAADLERNDLEDGDGDWQKVCQVHTRWFGNWARKANHSCEHNVVFESMAISGRWRVMLRVVKPIAAGEVVWVSYGDEYWLGERKDVFVEPPIV</sequence>
<name>A0A428V1G3_9HYPO</name>
<feature type="domain" description="SET" evidence="1">
    <location>
        <begin position="221"/>
        <end position="348"/>
    </location>
</feature>
<reference evidence="2 3" key="1">
    <citation type="submission" date="2017-06" db="EMBL/GenBank/DDBJ databases">
        <title>Cmopartive genomic analysis of Ambrosia Fusariam Clade fungi.</title>
        <authorList>
            <person name="Stajich J.E."/>
            <person name="Carrillo J."/>
            <person name="Kijimoto T."/>
            <person name="Eskalen A."/>
            <person name="O'Donnell K."/>
            <person name="Kasson M."/>
        </authorList>
    </citation>
    <scope>NUCLEOTIDE SEQUENCE [LARGE SCALE GENOMIC DNA]</scope>
    <source>
        <strain evidence="2 3">NRRL 20438</strain>
    </source>
</reference>
<dbReference type="Gene3D" id="2.170.270.10">
    <property type="entry name" value="SET domain"/>
    <property type="match status" value="1"/>
</dbReference>
<dbReference type="InterPro" id="IPR001214">
    <property type="entry name" value="SET_dom"/>
</dbReference>
<accession>A0A428V1G3</accession>
<protein>
    <recommendedName>
        <fullName evidence="1">SET domain-containing protein</fullName>
    </recommendedName>
</protein>
<keyword evidence="3" id="KW-1185">Reference proteome</keyword>
<dbReference type="PROSITE" id="PS50280">
    <property type="entry name" value="SET"/>
    <property type="match status" value="1"/>
</dbReference>
<evidence type="ECO:0000313" key="3">
    <source>
        <dbReference type="Proteomes" id="UP000288429"/>
    </source>
</evidence>
<gene>
    <name evidence="2" type="ORF">CDV31_000619</name>
</gene>
<evidence type="ECO:0000259" key="1">
    <source>
        <dbReference type="PROSITE" id="PS50280"/>
    </source>
</evidence>
<organism evidence="2 3">
    <name type="scientific">Fusarium ambrosium</name>
    <dbReference type="NCBI Taxonomy" id="131363"/>
    <lineage>
        <taxon>Eukaryota</taxon>
        <taxon>Fungi</taxon>
        <taxon>Dikarya</taxon>
        <taxon>Ascomycota</taxon>
        <taxon>Pezizomycotina</taxon>
        <taxon>Sordariomycetes</taxon>
        <taxon>Hypocreomycetidae</taxon>
        <taxon>Hypocreales</taxon>
        <taxon>Nectriaceae</taxon>
        <taxon>Fusarium</taxon>
        <taxon>Fusarium solani species complex</taxon>
    </lineage>
</organism>
<dbReference type="Pfam" id="PF00856">
    <property type="entry name" value="SET"/>
    <property type="match status" value="1"/>
</dbReference>
<comment type="caution">
    <text evidence="2">The sequence shown here is derived from an EMBL/GenBank/DDBJ whole genome shotgun (WGS) entry which is preliminary data.</text>
</comment>
<dbReference type="AlphaFoldDB" id="A0A428V1G3"/>
<dbReference type="EMBL" id="NIZV01000005">
    <property type="protein sequence ID" value="RSM20395.1"/>
    <property type="molecule type" value="Genomic_DNA"/>
</dbReference>
<dbReference type="SMART" id="SM00317">
    <property type="entry name" value="SET"/>
    <property type="match status" value="1"/>
</dbReference>